<evidence type="ECO:0000256" key="2">
    <source>
        <dbReference type="ARBA" id="ARBA00022741"/>
    </source>
</evidence>
<dbReference type="GO" id="GO:0004386">
    <property type="term" value="F:helicase activity"/>
    <property type="evidence" value="ECO:0007669"/>
    <property type="project" value="UniProtKB-KW"/>
</dbReference>
<dbReference type="PANTHER" id="PTHR47963">
    <property type="entry name" value="DEAD-BOX ATP-DEPENDENT RNA HELICASE 47, MITOCHONDRIAL"/>
    <property type="match status" value="1"/>
</dbReference>
<evidence type="ECO:0000256" key="1">
    <source>
        <dbReference type="ARBA" id="ARBA00012552"/>
    </source>
</evidence>
<dbReference type="CDD" id="cd18787">
    <property type="entry name" value="SF2_C_DEAD"/>
    <property type="match status" value="1"/>
</dbReference>
<evidence type="ECO:0000259" key="11">
    <source>
        <dbReference type="PROSITE" id="PS51195"/>
    </source>
</evidence>
<feature type="compositionally biased region" description="Basic and acidic residues" evidence="8">
    <location>
        <begin position="435"/>
        <end position="471"/>
    </location>
</feature>
<evidence type="ECO:0000256" key="8">
    <source>
        <dbReference type="SAM" id="MobiDB-lite"/>
    </source>
</evidence>
<dbReference type="SMART" id="SM00487">
    <property type="entry name" value="DEXDc"/>
    <property type="match status" value="1"/>
</dbReference>
<keyword evidence="13" id="KW-1185">Reference proteome</keyword>
<organism evidence="12 13">
    <name type="scientific">Bacteriovorax antarcticus</name>
    <dbReference type="NCBI Taxonomy" id="3088717"/>
    <lineage>
        <taxon>Bacteria</taxon>
        <taxon>Pseudomonadati</taxon>
        <taxon>Bdellovibrionota</taxon>
        <taxon>Bacteriovoracia</taxon>
        <taxon>Bacteriovoracales</taxon>
        <taxon>Bacteriovoracaceae</taxon>
        <taxon>Bacteriovorax</taxon>
    </lineage>
</organism>
<dbReference type="PROSITE" id="PS51192">
    <property type="entry name" value="HELICASE_ATP_BIND_1"/>
    <property type="match status" value="1"/>
</dbReference>
<dbReference type="InterPro" id="IPR005580">
    <property type="entry name" value="DbpA/CsdA_RNA-bd_dom"/>
</dbReference>
<accession>A0ABU5VQH9</accession>
<dbReference type="InterPro" id="IPR014001">
    <property type="entry name" value="Helicase_ATP-bd"/>
</dbReference>
<evidence type="ECO:0000259" key="10">
    <source>
        <dbReference type="PROSITE" id="PS51194"/>
    </source>
</evidence>
<dbReference type="SUPFAM" id="SSF52540">
    <property type="entry name" value="P-loop containing nucleoside triphosphate hydrolases"/>
    <property type="match status" value="1"/>
</dbReference>
<feature type="domain" description="Helicase C-terminal" evidence="10">
    <location>
        <begin position="231"/>
        <end position="376"/>
    </location>
</feature>
<dbReference type="InterPro" id="IPR014014">
    <property type="entry name" value="RNA_helicase_DEAD_Q_motif"/>
</dbReference>
<feature type="domain" description="DEAD-box RNA helicase Q" evidence="11">
    <location>
        <begin position="1"/>
        <end position="29"/>
    </location>
</feature>
<reference evidence="12 13" key="1">
    <citation type="submission" date="2023-11" db="EMBL/GenBank/DDBJ databases">
        <title>A Novel Polar Bacteriovorax (B. antarcticus) Isolated from the Biocrust in Antarctica.</title>
        <authorList>
            <person name="Mun W."/>
            <person name="Choi S.Y."/>
            <person name="Mitchell R.J."/>
        </authorList>
    </citation>
    <scope>NUCLEOTIDE SEQUENCE [LARGE SCALE GENOMIC DNA]</scope>
    <source>
        <strain evidence="12 13">PP10</strain>
    </source>
</reference>
<dbReference type="Pfam" id="PF00270">
    <property type="entry name" value="DEAD"/>
    <property type="match status" value="1"/>
</dbReference>
<name>A0ABU5VQH9_9BACT</name>
<dbReference type="InterPro" id="IPR011545">
    <property type="entry name" value="DEAD/DEAH_box_helicase_dom"/>
</dbReference>
<protein>
    <recommendedName>
        <fullName evidence="1">RNA helicase</fullName>
        <ecNumber evidence="1">3.6.4.13</ecNumber>
    </recommendedName>
</protein>
<dbReference type="CDD" id="cd12252">
    <property type="entry name" value="RRM_DbpA"/>
    <property type="match status" value="1"/>
</dbReference>
<evidence type="ECO:0000256" key="6">
    <source>
        <dbReference type="PROSITE-ProRule" id="PRU00552"/>
    </source>
</evidence>
<feature type="compositionally biased region" description="Basic and acidic residues" evidence="8">
    <location>
        <begin position="596"/>
        <end position="617"/>
    </location>
</feature>
<gene>
    <name evidence="12" type="ORF">SHI21_03575</name>
</gene>
<keyword evidence="2 7" id="KW-0547">Nucleotide-binding</keyword>
<dbReference type="InterPro" id="IPR012677">
    <property type="entry name" value="Nucleotide-bd_a/b_plait_sf"/>
</dbReference>
<feature type="region of interest" description="Disordered" evidence="8">
    <location>
        <begin position="558"/>
        <end position="617"/>
    </location>
</feature>
<dbReference type="Gene3D" id="3.30.70.330">
    <property type="match status" value="1"/>
</dbReference>
<evidence type="ECO:0000313" key="12">
    <source>
        <dbReference type="EMBL" id="MEA9355261.1"/>
    </source>
</evidence>
<dbReference type="PROSITE" id="PS51195">
    <property type="entry name" value="Q_MOTIF"/>
    <property type="match status" value="1"/>
</dbReference>
<feature type="domain" description="Helicase ATP-binding" evidence="9">
    <location>
        <begin position="33"/>
        <end position="204"/>
    </location>
</feature>
<dbReference type="Proteomes" id="UP001302274">
    <property type="component" value="Unassembled WGS sequence"/>
</dbReference>
<evidence type="ECO:0000256" key="4">
    <source>
        <dbReference type="ARBA" id="ARBA00022806"/>
    </source>
</evidence>
<proteinExistence type="inferred from homology"/>
<keyword evidence="3 7" id="KW-0378">Hydrolase</keyword>
<sequence length="617" mass="69279">MTFQELPLRESLIKAITERGYVEPTEIQMQAIPALATTDTDFVGQAQTGTGKTAAFVLPLLHKVDSNSRDVQALILTPTRELANQITEEIKKFSTYERTKSLAVYGGISLEGQIKGLRRDRPQIVVGTPGRVLDLIERGVLILDNAKFAVLDEADEMLDMGFIDDVKHILSKLGETKKTWMFSATMPAPILSLIKTYLKDPLVVKVQKKTSTNESIEQKHYVVRHSHMSEAICRILDSLDDYYGMIFCRTKVDAKTLADELNARGYPSDSMHGDMSQQQRDITMKNFKMKKINMLVCTDVAARGIDVDNLTHVINYGLPQDIESYVHRIGRTGRAGLTGVAITLVEPSERYRLRMVENNTKARIVQATLPTPKELKEVMVRKELKKFDAIIETLPKLEADAVFTEKFADLEKEDLLKVMYNHIFKSQISRYDHAPSLEIQERRPEPRNNDARGSDNRDFNRNDRGDSRDRGAPSARGTGTSTGNMRFFVNIGKDHGLNLKSLLGSVAGMVNVDERLIRNVDMKETFSFLEVPEQFGEVLLKVTNPMISERNVRFELTRSAPMSRPSYGGGDRDRRPSFRSGSGNRNSSGGAGGGYRSERPQGDRPEGGAPRERSFRS</sequence>
<dbReference type="SMART" id="SM00490">
    <property type="entry name" value="HELICc"/>
    <property type="match status" value="1"/>
</dbReference>
<dbReference type="Pfam" id="PF03880">
    <property type="entry name" value="DbpA"/>
    <property type="match status" value="1"/>
</dbReference>
<comment type="caution">
    <text evidence="12">The sequence shown here is derived from an EMBL/GenBank/DDBJ whole genome shotgun (WGS) entry which is preliminary data.</text>
</comment>
<dbReference type="RefSeq" id="WP_323574748.1">
    <property type="nucleotide sequence ID" value="NZ_JAYGJQ010000001.1"/>
</dbReference>
<dbReference type="InterPro" id="IPR050547">
    <property type="entry name" value="DEAD_box_RNA_helicases"/>
</dbReference>
<feature type="short sequence motif" description="Q motif" evidence="6">
    <location>
        <begin position="1"/>
        <end position="29"/>
    </location>
</feature>
<evidence type="ECO:0000313" key="13">
    <source>
        <dbReference type="Proteomes" id="UP001302274"/>
    </source>
</evidence>
<evidence type="ECO:0000256" key="5">
    <source>
        <dbReference type="ARBA" id="ARBA00022840"/>
    </source>
</evidence>
<keyword evidence="4 7" id="KW-0347">Helicase</keyword>
<dbReference type="PROSITE" id="PS51194">
    <property type="entry name" value="HELICASE_CTER"/>
    <property type="match status" value="1"/>
</dbReference>
<evidence type="ECO:0000259" key="9">
    <source>
        <dbReference type="PROSITE" id="PS51192"/>
    </source>
</evidence>
<dbReference type="EC" id="3.6.4.13" evidence="1"/>
<dbReference type="Gene3D" id="3.40.50.300">
    <property type="entry name" value="P-loop containing nucleotide triphosphate hydrolases"/>
    <property type="match status" value="2"/>
</dbReference>
<keyword evidence="5 7" id="KW-0067">ATP-binding</keyword>
<feature type="compositionally biased region" description="Low complexity" evidence="8">
    <location>
        <begin position="578"/>
        <end position="588"/>
    </location>
</feature>
<dbReference type="InterPro" id="IPR001650">
    <property type="entry name" value="Helicase_C-like"/>
</dbReference>
<feature type="region of interest" description="Disordered" evidence="8">
    <location>
        <begin position="435"/>
        <end position="484"/>
    </location>
</feature>
<dbReference type="CDD" id="cd00268">
    <property type="entry name" value="DEADc"/>
    <property type="match status" value="1"/>
</dbReference>
<comment type="similarity">
    <text evidence="7">Belongs to the DEAD box helicase family.</text>
</comment>
<evidence type="ECO:0000256" key="7">
    <source>
        <dbReference type="RuleBase" id="RU000492"/>
    </source>
</evidence>
<dbReference type="EMBL" id="JAYGJQ010000001">
    <property type="protein sequence ID" value="MEA9355261.1"/>
    <property type="molecule type" value="Genomic_DNA"/>
</dbReference>
<dbReference type="InterPro" id="IPR044742">
    <property type="entry name" value="DEAD/DEAH_RhlB"/>
</dbReference>
<dbReference type="Pfam" id="PF00271">
    <property type="entry name" value="Helicase_C"/>
    <property type="match status" value="1"/>
</dbReference>
<dbReference type="PROSITE" id="PS00039">
    <property type="entry name" value="DEAD_ATP_HELICASE"/>
    <property type="match status" value="1"/>
</dbReference>
<evidence type="ECO:0000256" key="3">
    <source>
        <dbReference type="ARBA" id="ARBA00022801"/>
    </source>
</evidence>
<dbReference type="InterPro" id="IPR000629">
    <property type="entry name" value="RNA-helicase_DEAD-box_CS"/>
</dbReference>
<dbReference type="PANTHER" id="PTHR47963:SF8">
    <property type="entry name" value="ATP-DEPENDENT RNA HELICASE DEAD"/>
    <property type="match status" value="1"/>
</dbReference>
<dbReference type="InterPro" id="IPR027417">
    <property type="entry name" value="P-loop_NTPase"/>
</dbReference>